<dbReference type="EMBL" id="BAABKG010000001">
    <property type="protein sequence ID" value="GAA5143731.1"/>
    <property type="molecule type" value="Genomic_DNA"/>
</dbReference>
<evidence type="ECO:0000256" key="1">
    <source>
        <dbReference type="ARBA" id="ARBA00009013"/>
    </source>
</evidence>
<dbReference type="PANTHER" id="PTHR33495:SF2">
    <property type="entry name" value="ANTI-SIGMA FACTOR ANTAGONIST TM_1081-RELATED"/>
    <property type="match status" value="1"/>
</dbReference>
<protein>
    <recommendedName>
        <fullName evidence="2">Anti-sigma factor antagonist</fullName>
    </recommendedName>
</protein>
<sequence length="105" mass="11408">MSSTSPLPPRGLTLTWRGEIDLENAVEHRRELARAMDRSDVVFVDLADVTLMDSTGLGVLLSGWRRARTHHGAVVVTNARGQVRRSLEVMGVLHLLTALPGGLNG</sequence>
<dbReference type="CDD" id="cd07043">
    <property type="entry name" value="STAS_anti-anti-sigma_factors"/>
    <property type="match status" value="1"/>
</dbReference>
<comment type="similarity">
    <text evidence="1 2">Belongs to the anti-sigma-factor antagonist family.</text>
</comment>
<evidence type="ECO:0000256" key="2">
    <source>
        <dbReference type="RuleBase" id="RU003749"/>
    </source>
</evidence>
<name>A0ABP9PB67_9ACTN</name>
<dbReference type="NCBIfam" id="TIGR00377">
    <property type="entry name" value="ant_ant_sig"/>
    <property type="match status" value="1"/>
</dbReference>
<gene>
    <name evidence="4" type="ORF">GCM10023340_09850</name>
</gene>
<dbReference type="InterPro" id="IPR002645">
    <property type="entry name" value="STAS_dom"/>
</dbReference>
<dbReference type="Gene3D" id="3.30.750.24">
    <property type="entry name" value="STAS domain"/>
    <property type="match status" value="1"/>
</dbReference>
<feature type="domain" description="STAS" evidence="3">
    <location>
        <begin position="18"/>
        <end position="105"/>
    </location>
</feature>
<accession>A0ABP9PB67</accession>
<proteinExistence type="inferred from homology"/>
<dbReference type="PROSITE" id="PS50801">
    <property type="entry name" value="STAS"/>
    <property type="match status" value="1"/>
</dbReference>
<dbReference type="RefSeq" id="WP_345455120.1">
    <property type="nucleotide sequence ID" value="NZ_BAABKG010000001.1"/>
</dbReference>
<evidence type="ECO:0000313" key="4">
    <source>
        <dbReference type="EMBL" id="GAA5143731.1"/>
    </source>
</evidence>
<dbReference type="InterPro" id="IPR003658">
    <property type="entry name" value="Anti-sigma_ant"/>
</dbReference>
<dbReference type="PANTHER" id="PTHR33495">
    <property type="entry name" value="ANTI-SIGMA FACTOR ANTAGONIST TM_1081-RELATED-RELATED"/>
    <property type="match status" value="1"/>
</dbReference>
<dbReference type="InterPro" id="IPR036513">
    <property type="entry name" value="STAS_dom_sf"/>
</dbReference>
<organism evidence="4 5">
    <name type="scientific">Nocardioides marinquilinus</name>
    <dbReference type="NCBI Taxonomy" id="1210400"/>
    <lineage>
        <taxon>Bacteria</taxon>
        <taxon>Bacillati</taxon>
        <taxon>Actinomycetota</taxon>
        <taxon>Actinomycetes</taxon>
        <taxon>Propionibacteriales</taxon>
        <taxon>Nocardioidaceae</taxon>
        <taxon>Nocardioides</taxon>
    </lineage>
</organism>
<comment type="caution">
    <text evidence="4">The sequence shown here is derived from an EMBL/GenBank/DDBJ whole genome shotgun (WGS) entry which is preliminary data.</text>
</comment>
<dbReference type="Pfam" id="PF13466">
    <property type="entry name" value="STAS_2"/>
    <property type="match status" value="1"/>
</dbReference>
<evidence type="ECO:0000259" key="3">
    <source>
        <dbReference type="PROSITE" id="PS50801"/>
    </source>
</evidence>
<dbReference type="InterPro" id="IPR058548">
    <property type="entry name" value="MlaB-like_STAS"/>
</dbReference>
<dbReference type="Proteomes" id="UP001500221">
    <property type="component" value="Unassembled WGS sequence"/>
</dbReference>
<reference evidence="5" key="1">
    <citation type="journal article" date="2019" name="Int. J. Syst. Evol. Microbiol.">
        <title>The Global Catalogue of Microorganisms (GCM) 10K type strain sequencing project: providing services to taxonomists for standard genome sequencing and annotation.</title>
        <authorList>
            <consortium name="The Broad Institute Genomics Platform"/>
            <consortium name="The Broad Institute Genome Sequencing Center for Infectious Disease"/>
            <person name="Wu L."/>
            <person name="Ma J."/>
        </authorList>
    </citation>
    <scope>NUCLEOTIDE SEQUENCE [LARGE SCALE GENOMIC DNA]</scope>
    <source>
        <strain evidence="5">JCM 18459</strain>
    </source>
</reference>
<keyword evidence="5" id="KW-1185">Reference proteome</keyword>
<dbReference type="SUPFAM" id="SSF52091">
    <property type="entry name" value="SpoIIaa-like"/>
    <property type="match status" value="1"/>
</dbReference>
<evidence type="ECO:0000313" key="5">
    <source>
        <dbReference type="Proteomes" id="UP001500221"/>
    </source>
</evidence>